<dbReference type="PANTHER" id="PTHR47623:SF1">
    <property type="entry name" value="OS09G0287300 PROTEIN"/>
    <property type="match status" value="1"/>
</dbReference>
<dbReference type="Proteomes" id="UP000005258">
    <property type="component" value="Chromosome"/>
</dbReference>
<dbReference type="PANTHER" id="PTHR47623">
    <property type="entry name" value="OS09G0287300 PROTEIN"/>
    <property type="match status" value="1"/>
</dbReference>
<dbReference type="Gene3D" id="3.40.50.1240">
    <property type="entry name" value="Phosphoglycerate mutase-like"/>
    <property type="match status" value="1"/>
</dbReference>
<dbReference type="STRING" id="1110502.TMO_3318"/>
<evidence type="ECO:0000313" key="2">
    <source>
        <dbReference type="Proteomes" id="UP000005258"/>
    </source>
</evidence>
<evidence type="ECO:0000313" key="1">
    <source>
        <dbReference type="EMBL" id="AFK55156.1"/>
    </source>
</evidence>
<dbReference type="KEGG" id="tmo:TMO_3318"/>
<dbReference type="InterPro" id="IPR029033">
    <property type="entry name" value="His_PPase_superfam"/>
</dbReference>
<dbReference type="SMART" id="SM00855">
    <property type="entry name" value="PGAM"/>
    <property type="match status" value="1"/>
</dbReference>
<dbReference type="RefSeq" id="WP_014746833.1">
    <property type="nucleotide sequence ID" value="NC_017956.1"/>
</dbReference>
<dbReference type="AlphaFoldDB" id="I3TQW8"/>
<dbReference type="CDD" id="cd07067">
    <property type="entry name" value="HP_PGM_like"/>
    <property type="match status" value="1"/>
</dbReference>
<dbReference type="SUPFAM" id="SSF53254">
    <property type="entry name" value="Phosphoglycerate mutase-like"/>
    <property type="match status" value="1"/>
</dbReference>
<proteinExistence type="predicted"/>
<gene>
    <name evidence="1" type="ordered locus">TMO_3318</name>
</gene>
<keyword evidence="2" id="KW-1185">Reference proteome</keyword>
<organism evidence="1 2">
    <name type="scientific">Tistrella mobilis (strain KA081020-065)</name>
    <dbReference type="NCBI Taxonomy" id="1110502"/>
    <lineage>
        <taxon>Bacteria</taxon>
        <taxon>Pseudomonadati</taxon>
        <taxon>Pseudomonadota</taxon>
        <taxon>Alphaproteobacteria</taxon>
        <taxon>Geminicoccales</taxon>
        <taxon>Geminicoccaceae</taxon>
        <taxon>Tistrella</taxon>
    </lineage>
</organism>
<protein>
    <submittedName>
        <fullName evidence="1">Phosphohistidine phosphatase, SixA</fullName>
    </submittedName>
</protein>
<dbReference type="PATRIC" id="fig|1110502.3.peg.3401"/>
<accession>I3TQW8</accession>
<dbReference type="Pfam" id="PF00300">
    <property type="entry name" value="His_Phos_1"/>
    <property type="match status" value="1"/>
</dbReference>
<reference evidence="1 2" key="1">
    <citation type="journal article" date="2012" name="J. Am. Chem. Soc.">
        <title>Bacterial biosynthesis and maturation of the didemnin anti-cancer agents.</title>
        <authorList>
            <person name="Xu Y."/>
            <person name="Kersten R.D."/>
            <person name="Nam S.J."/>
            <person name="Lu L."/>
            <person name="Al-Suwailem A.M."/>
            <person name="Zheng H."/>
            <person name="Fenical W."/>
            <person name="Dorrestein P.C."/>
            <person name="Moore B.S."/>
            <person name="Qian P.Y."/>
        </authorList>
    </citation>
    <scope>NUCLEOTIDE SEQUENCE [LARGE SCALE GENOMIC DNA]</scope>
    <source>
        <strain evidence="1 2">KA081020-065</strain>
    </source>
</reference>
<dbReference type="eggNOG" id="COG2062">
    <property type="taxonomic scope" value="Bacteria"/>
</dbReference>
<sequence length="172" mass="17998">MPRLILLRHAKSAWDDPALADHDRPLNRRGRAAARLMAKPVAEAAPDLVLCSTARRTRETVEHMVDAGAFPAGRVVHDAALYHAAPAAILAVVGIHAAGHAAVMVVGHNPGLHELAASMATAGDDRARTALAAKFPTAALAVLDLAGPGWRPGDARLTRFVTPRMLEAAAGQ</sequence>
<dbReference type="InterPro" id="IPR013078">
    <property type="entry name" value="His_Pase_superF_clade-1"/>
</dbReference>
<name>I3TQW8_TISMK</name>
<dbReference type="HOGENOM" id="CLU_084603_2_3_5"/>
<dbReference type="EMBL" id="CP003236">
    <property type="protein sequence ID" value="AFK55156.1"/>
    <property type="molecule type" value="Genomic_DNA"/>
</dbReference>